<dbReference type="InterPro" id="IPR010909">
    <property type="entry name" value="PLAC"/>
</dbReference>
<feature type="domain" description="Ig-like" evidence="5">
    <location>
        <begin position="110"/>
        <end position="215"/>
    </location>
</feature>
<evidence type="ECO:0000256" key="2">
    <source>
        <dbReference type="ARBA" id="ARBA00023157"/>
    </source>
</evidence>
<dbReference type="PROSITE" id="PS50900">
    <property type="entry name" value="PLAC"/>
    <property type="match status" value="1"/>
</dbReference>
<feature type="signal peptide" evidence="4">
    <location>
        <begin position="1"/>
        <end position="16"/>
    </location>
</feature>
<dbReference type="SUPFAM" id="SSF48726">
    <property type="entry name" value="Immunoglobulin"/>
    <property type="match status" value="3"/>
</dbReference>
<keyword evidence="1 4" id="KW-0732">Signal</keyword>
<feature type="domain" description="PLAC" evidence="6">
    <location>
        <begin position="63"/>
        <end position="103"/>
    </location>
</feature>
<reference evidence="7 8" key="1">
    <citation type="submission" date="2018-04" db="EMBL/GenBank/DDBJ databases">
        <authorList>
            <person name="Zhang X."/>
            <person name="Yuan J."/>
            <person name="Li F."/>
            <person name="Xiang J."/>
        </authorList>
    </citation>
    <scope>NUCLEOTIDE SEQUENCE [LARGE SCALE GENOMIC DNA]</scope>
    <source>
        <tissue evidence="7">Muscle</tissue>
    </source>
</reference>
<dbReference type="InterPro" id="IPR013783">
    <property type="entry name" value="Ig-like_fold"/>
</dbReference>
<dbReference type="InterPro" id="IPR003599">
    <property type="entry name" value="Ig_sub"/>
</dbReference>
<feature type="chain" id="PRO_5019403698" evidence="4">
    <location>
        <begin position="17"/>
        <end position="469"/>
    </location>
</feature>
<dbReference type="InterPro" id="IPR050958">
    <property type="entry name" value="Cell_Adh-Cytoskel_Orgn"/>
</dbReference>
<dbReference type="SMART" id="SM00409">
    <property type="entry name" value="IG"/>
    <property type="match status" value="3"/>
</dbReference>
<dbReference type="GO" id="GO:0007156">
    <property type="term" value="P:homophilic cell adhesion via plasma membrane adhesion molecules"/>
    <property type="evidence" value="ECO:0007669"/>
    <property type="project" value="TreeGrafter"/>
</dbReference>
<dbReference type="CDD" id="cd00096">
    <property type="entry name" value="Ig"/>
    <property type="match status" value="1"/>
</dbReference>
<dbReference type="OrthoDB" id="6085115at2759"/>
<dbReference type="Pfam" id="PF13927">
    <property type="entry name" value="Ig_3"/>
    <property type="match status" value="1"/>
</dbReference>
<evidence type="ECO:0000259" key="5">
    <source>
        <dbReference type="PROSITE" id="PS50835"/>
    </source>
</evidence>
<keyword evidence="3" id="KW-0393">Immunoglobulin domain</keyword>
<dbReference type="PROSITE" id="PS50835">
    <property type="entry name" value="IG_LIKE"/>
    <property type="match status" value="3"/>
</dbReference>
<name>A0A423SZU6_PENVA</name>
<accession>A0A423SZU6</accession>
<dbReference type="SMART" id="SM00408">
    <property type="entry name" value="IGc2"/>
    <property type="match status" value="3"/>
</dbReference>
<dbReference type="Gene3D" id="2.60.40.10">
    <property type="entry name" value="Immunoglobulins"/>
    <property type="match status" value="3"/>
</dbReference>
<dbReference type="GO" id="GO:0005886">
    <property type="term" value="C:plasma membrane"/>
    <property type="evidence" value="ECO:0007669"/>
    <property type="project" value="TreeGrafter"/>
</dbReference>
<evidence type="ECO:0000256" key="1">
    <source>
        <dbReference type="ARBA" id="ARBA00022729"/>
    </source>
</evidence>
<keyword evidence="8" id="KW-1185">Reference proteome</keyword>
<evidence type="ECO:0000256" key="4">
    <source>
        <dbReference type="SAM" id="SignalP"/>
    </source>
</evidence>
<keyword evidence="2" id="KW-1015">Disulfide bond</keyword>
<dbReference type="PANTHER" id="PTHR45080:SF8">
    <property type="entry name" value="IG-LIKE DOMAIN-CONTAINING PROTEIN"/>
    <property type="match status" value="1"/>
</dbReference>
<dbReference type="InterPro" id="IPR036179">
    <property type="entry name" value="Ig-like_dom_sf"/>
</dbReference>
<feature type="domain" description="Ig-like" evidence="5">
    <location>
        <begin position="358"/>
        <end position="444"/>
    </location>
</feature>
<proteinExistence type="predicted"/>
<protein>
    <submittedName>
        <fullName evidence="7">Putative hemicentin-1 isoform X1</fullName>
    </submittedName>
</protein>
<dbReference type="EMBL" id="QCYY01002521">
    <property type="protein sequence ID" value="ROT69765.1"/>
    <property type="molecule type" value="Genomic_DNA"/>
</dbReference>
<sequence length="469" mass="51989">MLVVAVFLTAMLAVAGEDVEAVEAVEAVDAFEVLDPSTLVGQLTVLQLKELIAETMAQALVPLHHNCTDYSETGDCGLVVENGLCGAEEFYARYCCRSCTLAKQIPTYGPHLSLTAKAPISINVTTDLVKYPRGSNVTITCEATGYPTPEVVWFRNYNEISSIGEYEEDTEVLGGILLKTIRSNLIIDNYSVDYSHFQCMAINSEGLAKSSITIYIEDELSVVLLPEVPIMEAKNEVVLDCVATGADVNEVIWFREVELIHNSNEYRIIERRSFEDGLTKIHSKLTILRHKTEDSGSLFTCSAIDRKGGNKEKKACYEESHRCEFKQEYIYRYCCKTCTLMGVLPTYGPHLRGDAEAPLEVSIQTNSTVVPYGGDAELVCMTSGFPGRQSVMWLKKDELIRESNNIHIKHNSACSPLLCEVSASLLIKGIKISDTGKYICRTSNVVGMKDALVLLRSMEDGEIYIDIDY</sequence>
<evidence type="ECO:0000259" key="6">
    <source>
        <dbReference type="PROSITE" id="PS50900"/>
    </source>
</evidence>
<feature type="domain" description="Ig-like" evidence="5">
    <location>
        <begin position="218"/>
        <end position="317"/>
    </location>
</feature>
<evidence type="ECO:0000313" key="8">
    <source>
        <dbReference type="Proteomes" id="UP000283509"/>
    </source>
</evidence>
<dbReference type="InterPro" id="IPR007110">
    <property type="entry name" value="Ig-like_dom"/>
</dbReference>
<organism evidence="7 8">
    <name type="scientific">Penaeus vannamei</name>
    <name type="common">Whiteleg shrimp</name>
    <name type="synonym">Litopenaeus vannamei</name>
    <dbReference type="NCBI Taxonomy" id="6689"/>
    <lineage>
        <taxon>Eukaryota</taxon>
        <taxon>Metazoa</taxon>
        <taxon>Ecdysozoa</taxon>
        <taxon>Arthropoda</taxon>
        <taxon>Crustacea</taxon>
        <taxon>Multicrustacea</taxon>
        <taxon>Malacostraca</taxon>
        <taxon>Eumalacostraca</taxon>
        <taxon>Eucarida</taxon>
        <taxon>Decapoda</taxon>
        <taxon>Dendrobranchiata</taxon>
        <taxon>Penaeoidea</taxon>
        <taxon>Penaeidae</taxon>
        <taxon>Penaeus</taxon>
    </lineage>
</organism>
<gene>
    <name evidence="7" type="ORF">C7M84_012012</name>
</gene>
<evidence type="ECO:0000256" key="3">
    <source>
        <dbReference type="ARBA" id="ARBA00023319"/>
    </source>
</evidence>
<dbReference type="InterPro" id="IPR013098">
    <property type="entry name" value="Ig_I-set"/>
</dbReference>
<dbReference type="Proteomes" id="UP000283509">
    <property type="component" value="Unassembled WGS sequence"/>
</dbReference>
<dbReference type="Pfam" id="PF07679">
    <property type="entry name" value="I-set"/>
    <property type="match status" value="1"/>
</dbReference>
<dbReference type="AlphaFoldDB" id="A0A423SZU6"/>
<dbReference type="PANTHER" id="PTHR45080">
    <property type="entry name" value="CONTACTIN 5"/>
    <property type="match status" value="1"/>
</dbReference>
<evidence type="ECO:0000313" key="7">
    <source>
        <dbReference type="EMBL" id="ROT69765.1"/>
    </source>
</evidence>
<reference evidence="7 8" key="2">
    <citation type="submission" date="2019-01" db="EMBL/GenBank/DDBJ databases">
        <title>The decoding of complex shrimp genome reveals the adaptation for benthos swimmer, frequently molting mechanism and breeding impact on genome.</title>
        <authorList>
            <person name="Sun Y."/>
            <person name="Gao Y."/>
            <person name="Yu Y."/>
        </authorList>
    </citation>
    <scope>NUCLEOTIDE SEQUENCE [LARGE SCALE GENOMIC DNA]</scope>
    <source>
        <tissue evidence="7">Muscle</tissue>
    </source>
</reference>
<dbReference type="InterPro" id="IPR003598">
    <property type="entry name" value="Ig_sub2"/>
</dbReference>
<comment type="caution">
    <text evidence="7">The sequence shown here is derived from an EMBL/GenBank/DDBJ whole genome shotgun (WGS) entry which is preliminary data.</text>
</comment>